<dbReference type="SUPFAM" id="SSF50677">
    <property type="entry name" value="ValRS/IleRS/LeuRS editing domain"/>
    <property type="match status" value="1"/>
</dbReference>
<organism evidence="12 13">
    <name type="scientific">Blastocystis sp. subtype 1 (strain ATCC 50177 / NandII)</name>
    <dbReference type="NCBI Taxonomy" id="478820"/>
    <lineage>
        <taxon>Eukaryota</taxon>
        <taxon>Sar</taxon>
        <taxon>Stramenopiles</taxon>
        <taxon>Bigyra</taxon>
        <taxon>Opalozoa</taxon>
        <taxon>Opalinata</taxon>
        <taxon>Blastocystidae</taxon>
        <taxon>Blastocystis</taxon>
    </lineage>
</organism>
<name>A0A196SM56_BLAHN</name>
<dbReference type="AlphaFoldDB" id="A0A196SM56"/>
<dbReference type="PANTHER" id="PTHR43740:SF2">
    <property type="entry name" value="LEUCINE--TRNA LIGASE, MITOCHONDRIAL"/>
    <property type="match status" value="1"/>
</dbReference>
<keyword evidence="4 8" id="KW-0547">Nucleotide-binding</keyword>
<feature type="domain" description="Leucyl-tRNA synthetase editing" evidence="11">
    <location>
        <begin position="232"/>
        <end position="392"/>
    </location>
</feature>
<evidence type="ECO:0000256" key="8">
    <source>
        <dbReference type="RuleBase" id="RU363039"/>
    </source>
</evidence>
<feature type="domain" description="Aminoacyl-tRNA synthetase class Ia" evidence="9">
    <location>
        <begin position="408"/>
        <end position="573"/>
    </location>
</feature>
<keyword evidence="5 8" id="KW-0067">ATP-binding</keyword>
<dbReference type="SUPFAM" id="SSF47323">
    <property type="entry name" value="Anticodon-binding domain of a subclass of class I aminoacyl-tRNA synthetases"/>
    <property type="match status" value="1"/>
</dbReference>
<dbReference type="PANTHER" id="PTHR43740">
    <property type="entry name" value="LEUCYL-TRNA SYNTHETASE"/>
    <property type="match status" value="1"/>
</dbReference>
<dbReference type="CDD" id="cd00812">
    <property type="entry name" value="LeuRS_core"/>
    <property type="match status" value="1"/>
</dbReference>
<reference evidence="12 13" key="1">
    <citation type="submission" date="2016-05" db="EMBL/GenBank/DDBJ databases">
        <title>Nuclear genome of Blastocystis sp. subtype 1 NandII.</title>
        <authorList>
            <person name="Gentekaki E."/>
            <person name="Curtis B."/>
            <person name="Stairs C."/>
            <person name="Eme L."/>
            <person name="Herman E."/>
            <person name="Klimes V."/>
            <person name="Arias M.C."/>
            <person name="Elias M."/>
            <person name="Hilliou F."/>
            <person name="Klute M."/>
            <person name="Malik S.-B."/>
            <person name="Pightling A."/>
            <person name="Rachubinski R."/>
            <person name="Salas D."/>
            <person name="Schlacht A."/>
            <person name="Suga H."/>
            <person name="Archibald J."/>
            <person name="Ball S.G."/>
            <person name="Clark G."/>
            <person name="Dacks J."/>
            <person name="Van Der Giezen M."/>
            <person name="Tsaousis A."/>
            <person name="Roger A."/>
        </authorList>
    </citation>
    <scope>NUCLEOTIDE SEQUENCE [LARGE SCALE GENOMIC DNA]</scope>
    <source>
        <strain evidence="13">ATCC 50177 / NandII</strain>
    </source>
</reference>
<dbReference type="Pfam" id="PF13603">
    <property type="entry name" value="tRNA-synt_1_2"/>
    <property type="match status" value="1"/>
</dbReference>
<evidence type="ECO:0000259" key="10">
    <source>
        <dbReference type="Pfam" id="PF09334"/>
    </source>
</evidence>
<dbReference type="GO" id="GO:0005739">
    <property type="term" value="C:mitochondrion"/>
    <property type="evidence" value="ECO:0007669"/>
    <property type="project" value="TreeGrafter"/>
</dbReference>
<dbReference type="GO" id="GO:0006429">
    <property type="term" value="P:leucyl-tRNA aminoacylation"/>
    <property type="evidence" value="ECO:0007669"/>
    <property type="project" value="InterPro"/>
</dbReference>
<dbReference type="GO" id="GO:0032543">
    <property type="term" value="P:mitochondrial translation"/>
    <property type="evidence" value="ECO:0007669"/>
    <property type="project" value="TreeGrafter"/>
</dbReference>
<dbReference type="GO" id="GO:0005524">
    <property type="term" value="F:ATP binding"/>
    <property type="evidence" value="ECO:0007669"/>
    <property type="project" value="UniProtKB-KW"/>
</dbReference>
<accession>A0A196SM56</accession>
<evidence type="ECO:0000259" key="9">
    <source>
        <dbReference type="Pfam" id="PF00133"/>
    </source>
</evidence>
<keyword evidence="3 8" id="KW-0436">Ligase</keyword>
<dbReference type="EC" id="6.1.1.4" evidence="2"/>
<dbReference type="Gene3D" id="3.40.50.620">
    <property type="entry name" value="HUPs"/>
    <property type="match status" value="2"/>
</dbReference>
<dbReference type="EMBL" id="LXWW01000033">
    <property type="protein sequence ID" value="OAO17361.1"/>
    <property type="molecule type" value="Genomic_DNA"/>
</dbReference>
<dbReference type="GO" id="GO:0002161">
    <property type="term" value="F:aminoacyl-tRNA deacylase activity"/>
    <property type="evidence" value="ECO:0007669"/>
    <property type="project" value="InterPro"/>
</dbReference>
<dbReference type="InterPro" id="IPR025709">
    <property type="entry name" value="Leu_tRNA-synth_edit"/>
</dbReference>
<feature type="domain" description="Methionyl/Leucyl tRNA synthetase" evidence="10">
    <location>
        <begin position="39"/>
        <end position="182"/>
    </location>
</feature>
<proteinExistence type="inferred from homology"/>
<dbReference type="Proteomes" id="UP000078348">
    <property type="component" value="Unassembled WGS sequence"/>
</dbReference>
<sequence length="842" mass="94958">MFLRLSKGVNPAAKRYGTNWIRAMANSPEKKENLYVLPMFPYPSGKAHMGHVRVYSISDCITRYKRMCGYNAGVWFATNAQVIQPMGWDAFGLPAENAAMERGIPPAEWTEKNIREMRKQIDGLNCLFNWEDEINTSKPEYYKWTQWMFLKLWEKGYVSRKSGLVNWDPVDHTVLANEQVDQEGRSWRSGAIVEKRVLDQWYILTTKMSDSLLKGLDSLPNWPSLVKTAQQRWIGKSDGCRVEFQIAGQNKTIPVFTTHVETIMGVSFIGLAATHPVTLSFTSQDANLREFLNHVSKCPYKVGEGGVAGYRLPLQVVHPITHALLPVYVCNYVLADYGDGAVMGVPSHDARDGAFASLLHLPATRVVEGKTLVNSGEFSGLNVAVAVRAIAAKAQKEHWGKPATQLRLRDWLVSRQRYWGAPIPAIYCPHCGIVPVPYADLPVELPPMTKDSVGKMAGDEAMSPLGRYQEWKRVKCPHCGCDHAERDCDTLDTFMDSSWYFYRYLDPHNASAFCSADRLNAYPRVNYYIGGAEHSIMHLLFSRFLAHFLYEQHLVPQPEPFDHLLTQGMVLGATYLDKETGAFLHPEDVERSGAKLVEKATGKEVVEKYLKMSKSKYNGIDPVEVLKQYGSDVVRVAMLMQCPPSNSFLYNKHCMAAAQDVVAKIDRICAICKEGKNEGEKPLDTNKFNSQFNKVLHDMNQFDFHNVISGLNIMMNLLADAAFSKHYVDHVKQVLLFWEPFAPQKSAACWRELQAARCIGAQEAFEQQRWPTAARSTNTTVIVQVNGKMKKTVALEAAEGLGDAELIALVEKKPEMRGLINFTAKDIRVIHKGQRVMVNYLR</sequence>
<dbReference type="InterPro" id="IPR009080">
    <property type="entry name" value="tRNAsynth_Ia_anticodon-bd"/>
</dbReference>
<gene>
    <name evidence="12" type="ORF">AV274_0878</name>
</gene>
<dbReference type="OrthoDB" id="15954at2759"/>
<dbReference type="GO" id="GO:0004823">
    <property type="term" value="F:leucine-tRNA ligase activity"/>
    <property type="evidence" value="ECO:0007669"/>
    <property type="project" value="UniProtKB-EC"/>
</dbReference>
<evidence type="ECO:0000256" key="3">
    <source>
        <dbReference type="ARBA" id="ARBA00022598"/>
    </source>
</evidence>
<evidence type="ECO:0000256" key="7">
    <source>
        <dbReference type="ARBA" id="ARBA00023146"/>
    </source>
</evidence>
<evidence type="ECO:0000256" key="5">
    <source>
        <dbReference type="ARBA" id="ARBA00022840"/>
    </source>
</evidence>
<dbReference type="InterPro" id="IPR015413">
    <property type="entry name" value="Methionyl/Leucyl_tRNA_Synth"/>
</dbReference>
<dbReference type="Pfam" id="PF09334">
    <property type="entry name" value="tRNA-synt_1g"/>
    <property type="match status" value="1"/>
</dbReference>
<evidence type="ECO:0000313" key="13">
    <source>
        <dbReference type="Proteomes" id="UP000078348"/>
    </source>
</evidence>
<protein>
    <recommendedName>
        <fullName evidence="2">leucine--tRNA ligase</fullName>
        <ecNumber evidence="2">6.1.1.4</ecNumber>
    </recommendedName>
</protein>
<evidence type="ECO:0000256" key="1">
    <source>
        <dbReference type="ARBA" id="ARBA00005594"/>
    </source>
</evidence>
<evidence type="ECO:0000313" key="12">
    <source>
        <dbReference type="EMBL" id="OAO17361.1"/>
    </source>
</evidence>
<dbReference type="InterPro" id="IPR014729">
    <property type="entry name" value="Rossmann-like_a/b/a_fold"/>
</dbReference>
<comment type="similarity">
    <text evidence="1 8">Belongs to the class-I aminoacyl-tRNA synthetase family.</text>
</comment>
<evidence type="ECO:0000259" key="11">
    <source>
        <dbReference type="Pfam" id="PF13603"/>
    </source>
</evidence>
<dbReference type="Gene3D" id="1.10.730.10">
    <property type="entry name" value="Isoleucyl-tRNA Synthetase, Domain 1"/>
    <property type="match status" value="1"/>
</dbReference>
<dbReference type="STRING" id="478820.A0A196SM56"/>
<keyword evidence="6 8" id="KW-0648">Protein biosynthesis</keyword>
<dbReference type="InterPro" id="IPR009008">
    <property type="entry name" value="Val/Leu/Ile-tRNA-synth_edit"/>
</dbReference>
<dbReference type="NCBIfam" id="TIGR00396">
    <property type="entry name" value="leuS_bact"/>
    <property type="match status" value="1"/>
</dbReference>
<evidence type="ECO:0000256" key="6">
    <source>
        <dbReference type="ARBA" id="ARBA00022917"/>
    </source>
</evidence>
<keyword evidence="13" id="KW-1185">Reference proteome</keyword>
<dbReference type="PRINTS" id="PR00985">
    <property type="entry name" value="TRNASYNTHLEU"/>
</dbReference>
<comment type="caution">
    <text evidence="12">The sequence shown here is derived from an EMBL/GenBank/DDBJ whole genome shotgun (WGS) entry which is preliminary data.</text>
</comment>
<dbReference type="InterPro" id="IPR002300">
    <property type="entry name" value="aa-tRNA-synth_Ia"/>
</dbReference>
<keyword evidence="7 8" id="KW-0030">Aminoacyl-tRNA synthetase</keyword>
<dbReference type="Pfam" id="PF00133">
    <property type="entry name" value="tRNA-synt_1"/>
    <property type="match status" value="1"/>
</dbReference>
<evidence type="ECO:0000256" key="2">
    <source>
        <dbReference type="ARBA" id="ARBA00013164"/>
    </source>
</evidence>
<evidence type="ECO:0000256" key="4">
    <source>
        <dbReference type="ARBA" id="ARBA00022741"/>
    </source>
</evidence>
<dbReference type="SUPFAM" id="SSF52374">
    <property type="entry name" value="Nucleotidylyl transferase"/>
    <property type="match status" value="1"/>
</dbReference>
<dbReference type="InterPro" id="IPR002302">
    <property type="entry name" value="Leu-tRNA-ligase"/>
</dbReference>